<proteinExistence type="predicted"/>
<dbReference type="Proteomes" id="UP000694843">
    <property type="component" value="Unplaced"/>
</dbReference>
<reference evidence="6" key="1">
    <citation type="submission" date="2025-08" db="UniProtKB">
        <authorList>
            <consortium name="RefSeq"/>
        </authorList>
    </citation>
    <scope>IDENTIFICATION</scope>
    <source>
        <tissue evidence="6">Whole organism</tissue>
    </source>
</reference>
<dbReference type="Gene3D" id="3.30.70.330">
    <property type="match status" value="1"/>
</dbReference>
<protein>
    <submittedName>
        <fullName evidence="6">RNA-binding region-containing protein 3</fullName>
    </submittedName>
</protein>
<dbReference type="GO" id="GO:0030626">
    <property type="term" value="F:U12 snRNA binding"/>
    <property type="evidence" value="ECO:0007669"/>
    <property type="project" value="TreeGrafter"/>
</dbReference>
<feature type="region of interest" description="Disordered" evidence="3">
    <location>
        <begin position="365"/>
        <end position="409"/>
    </location>
</feature>
<name>A0A8B7N4R4_HYAAZ</name>
<evidence type="ECO:0000256" key="3">
    <source>
        <dbReference type="SAM" id="MobiDB-lite"/>
    </source>
</evidence>
<feature type="domain" description="RRM" evidence="4">
    <location>
        <begin position="569"/>
        <end position="652"/>
    </location>
</feature>
<dbReference type="InterPro" id="IPR035979">
    <property type="entry name" value="RBD_domain_sf"/>
</dbReference>
<dbReference type="PROSITE" id="PS50102">
    <property type="entry name" value="RRM"/>
    <property type="match status" value="1"/>
</dbReference>
<dbReference type="GO" id="GO:0005689">
    <property type="term" value="C:U12-type spliceosomal complex"/>
    <property type="evidence" value="ECO:0007669"/>
    <property type="project" value="TreeGrafter"/>
</dbReference>
<feature type="region of interest" description="Disordered" evidence="3">
    <location>
        <begin position="168"/>
        <end position="193"/>
    </location>
</feature>
<dbReference type="RefSeq" id="XP_018008836.1">
    <property type="nucleotide sequence ID" value="XM_018153347.1"/>
</dbReference>
<dbReference type="GO" id="GO:0000398">
    <property type="term" value="P:mRNA splicing, via spliceosome"/>
    <property type="evidence" value="ECO:0007669"/>
    <property type="project" value="TreeGrafter"/>
</dbReference>
<dbReference type="OrthoDB" id="448399at2759"/>
<dbReference type="OMA" id="AINIRHE"/>
<keyword evidence="5" id="KW-1185">Reference proteome</keyword>
<evidence type="ECO:0000313" key="6">
    <source>
        <dbReference type="RefSeq" id="XP_018008836.1"/>
    </source>
</evidence>
<dbReference type="CDD" id="cd12239">
    <property type="entry name" value="RRM2_RBM40_like"/>
    <property type="match status" value="1"/>
</dbReference>
<feature type="region of interest" description="Disordered" evidence="3">
    <location>
        <begin position="251"/>
        <end position="276"/>
    </location>
</feature>
<organism evidence="5 6">
    <name type="scientific">Hyalella azteca</name>
    <name type="common">Amphipod</name>
    <dbReference type="NCBI Taxonomy" id="294128"/>
    <lineage>
        <taxon>Eukaryota</taxon>
        <taxon>Metazoa</taxon>
        <taxon>Ecdysozoa</taxon>
        <taxon>Arthropoda</taxon>
        <taxon>Crustacea</taxon>
        <taxon>Multicrustacea</taxon>
        <taxon>Malacostraca</taxon>
        <taxon>Eumalacostraca</taxon>
        <taxon>Peracarida</taxon>
        <taxon>Amphipoda</taxon>
        <taxon>Senticaudata</taxon>
        <taxon>Talitrida</taxon>
        <taxon>Talitroidea</taxon>
        <taxon>Hyalellidae</taxon>
        <taxon>Hyalella</taxon>
    </lineage>
</organism>
<sequence>MGSNLKFLCVYPLPSELNLDEIIEFLQNFGAVSVHQLQKGKRNNRYVAGFENEVDRDFARSRLNQLKLLGVKMSAVVWPTPQADSSEETQTWLTGTKSSLLQLRSLDAALQSSHFNELPLQPPFLQYSYPAPTAAVLSNIVRTMLAVPALYTQVCHLMNKMNLPPPFEDAVQGSTSSPPEKKGAASSGHTETSAVTCTLAPEGFTPQKRQKLQDTQQALHSELERIDEGAPVCILCRKAFTSNLKIDHDSMLRERRSGSSESELESDLDETDSSALSHKEDIIKAIKRPRRSLEALVNPGKKARLQLVSHKMESSKKAPGSREVLAKKHQPKAFGGATGVDSTRKLKLKLPSSLPTHLKSVHAAPSSANLSTGSSANLSTGSSADQSTLVSTGSFTGASAEPSSEHSTKLSTGMFADLPFGLSSSSSAVVSANSSNEVSSDLSASSSTVLSTASSIHLSTAPSTDLPTALCIDISTAPSAENFSISSTDFSTGPPTDSDITLSTDRSSNSTIGQELFSNENRMDSSASENTAVPEPAFSMQELQSNRIKESEFAVVPALARYAPGVPSSRLYIKNLARRVTAAALHRVYDGFVSPEHAADPAMYHIRVLQEGRMKGQAFVTLPSVAVAERALRLTNGFILCDKPMVVCFARTQAAA</sequence>
<dbReference type="AlphaFoldDB" id="A0A8B7N4R4"/>
<dbReference type="GO" id="GO:0097157">
    <property type="term" value="F:pre-mRNA intronic binding"/>
    <property type="evidence" value="ECO:0007669"/>
    <property type="project" value="TreeGrafter"/>
</dbReference>
<dbReference type="PANTHER" id="PTHR16105:SF0">
    <property type="entry name" value="RNA-BINDING REGION-CONTAINING PROTEIN 3"/>
    <property type="match status" value="1"/>
</dbReference>
<dbReference type="PANTHER" id="PTHR16105">
    <property type="entry name" value="RNA-BINDING REGION-CONTAINING PROTEIN 3"/>
    <property type="match status" value="1"/>
</dbReference>
<keyword evidence="1 2" id="KW-0694">RNA-binding</keyword>
<dbReference type="KEGG" id="hazt:108666464"/>
<feature type="region of interest" description="Disordered" evidence="3">
    <location>
        <begin position="310"/>
        <end position="340"/>
    </location>
</feature>
<evidence type="ECO:0000259" key="4">
    <source>
        <dbReference type="PROSITE" id="PS50102"/>
    </source>
</evidence>
<accession>A0A8B7N4R4</accession>
<gene>
    <name evidence="6" type="primary">LOC108666464</name>
</gene>
<dbReference type="GeneID" id="108666464"/>
<feature type="compositionally biased region" description="Polar residues" evidence="3">
    <location>
        <begin position="366"/>
        <end position="397"/>
    </location>
</feature>
<dbReference type="SMART" id="SM00360">
    <property type="entry name" value="RRM"/>
    <property type="match status" value="1"/>
</dbReference>
<dbReference type="InterPro" id="IPR012677">
    <property type="entry name" value="Nucleotide-bd_a/b_plait_sf"/>
</dbReference>
<evidence type="ECO:0000256" key="2">
    <source>
        <dbReference type="PROSITE-ProRule" id="PRU00176"/>
    </source>
</evidence>
<feature type="region of interest" description="Disordered" evidence="3">
    <location>
        <begin position="485"/>
        <end position="510"/>
    </location>
</feature>
<feature type="compositionally biased region" description="Acidic residues" evidence="3">
    <location>
        <begin position="262"/>
        <end position="272"/>
    </location>
</feature>
<dbReference type="InterPro" id="IPR000504">
    <property type="entry name" value="RRM_dom"/>
</dbReference>
<evidence type="ECO:0000313" key="5">
    <source>
        <dbReference type="Proteomes" id="UP000694843"/>
    </source>
</evidence>
<evidence type="ECO:0000256" key="1">
    <source>
        <dbReference type="ARBA" id="ARBA00022884"/>
    </source>
</evidence>
<dbReference type="SUPFAM" id="SSF54928">
    <property type="entry name" value="RNA-binding domain, RBD"/>
    <property type="match status" value="1"/>
</dbReference>
<dbReference type="InterPro" id="IPR045164">
    <property type="entry name" value="RBM41/RNPC3"/>
</dbReference>